<name>A0A448YS46_BRENA</name>
<dbReference type="InterPro" id="IPR056881">
    <property type="entry name" value="Mug62_dom"/>
</dbReference>
<dbReference type="FunCoup" id="A0A448YS46">
    <property type="interactions" value="54"/>
</dbReference>
<accession>A0A448YS46</accession>
<dbReference type="InterPro" id="IPR042099">
    <property type="entry name" value="ANL_N_sf"/>
</dbReference>
<dbReference type="STRING" id="13370.A0A448YS46"/>
<feature type="region of interest" description="Disordered" evidence="1">
    <location>
        <begin position="51"/>
        <end position="76"/>
    </location>
</feature>
<dbReference type="InterPro" id="IPR000873">
    <property type="entry name" value="AMP-dep_synth/lig_dom"/>
</dbReference>
<dbReference type="InterPro" id="IPR025110">
    <property type="entry name" value="AMP-bd_C"/>
</dbReference>
<keyword evidence="6" id="KW-1185">Reference proteome</keyword>
<dbReference type="Gene3D" id="3.40.50.12780">
    <property type="entry name" value="N-terminal domain of ligase-like"/>
    <property type="match status" value="3"/>
</dbReference>
<dbReference type="SUPFAM" id="SSF56801">
    <property type="entry name" value="Acetyl-CoA synthetase-like"/>
    <property type="match status" value="2"/>
</dbReference>
<dbReference type="Proteomes" id="UP000290900">
    <property type="component" value="Unassembled WGS sequence"/>
</dbReference>
<evidence type="ECO:0000259" key="3">
    <source>
        <dbReference type="Pfam" id="PF23024"/>
    </source>
</evidence>
<evidence type="ECO:0000313" key="5">
    <source>
        <dbReference type="EMBL" id="VEU23710.1"/>
    </source>
</evidence>
<dbReference type="OrthoDB" id="69964at2759"/>
<evidence type="ECO:0000256" key="1">
    <source>
        <dbReference type="SAM" id="MobiDB-lite"/>
    </source>
</evidence>
<reference evidence="5 6" key="1">
    <citation type="submission" date="2018-12" db="EMBL/GenBank/DDBJ databases">
        <authorList>
            <person name="Tiukova I."/>
            <person name="Dainat J."/>
        </authorList>
    </citation>
    <scope>NUCLEOTIDE SEQUENCE [LARGE SCALE GENOMIC DNA]</scope>
</reference>
<feature type="domain" description="AMP-dependent synthetase/ligase" evidence="2">
    <location>
        <begin position="176"/>
        <end position="471"/>
    </location>
</feature>
<feature type="domain" description="AMP-dependent synthetase/ligase" evidence="2">
    <location>
        <begin position="931"/>
        <end position="1349"/>
    </location>
</feature>
<dbReference type="PANTHER" id="PTHR22754">
    <property type="entry name" value="DISCO-INTERACTING PROTEIN 2 DIP2 -RELATED"/>
    <property type="match status" value="1"/>
</dbReference>
<dbReference type="InParanoid" id="A0A448YS46"/>
<evidence type="ECO:0000259" key="2">
    <source>
        <dbReference type="Pfam" id="PF00501"/>
    </source>
</evidence>
<feature type="domain" description="AMP-binding enzyme C-terminal" evidence="3">
    <location>
        <begin position="1411"/>
        <end position="1516"/>
    </location>
</feature>
<evidence type="ECO:0000313" key="6">
    <source>
        <dbReference type="Proteomes" id="UP000290900"/>
    </source>
</evidence>
<dbReference type="Pfam" id="PF00501">
    <property type="entry name" value="AMP-binding"/>
    <property type="match status" value="2"/>
</dbReference>
<feature type="compositionally biased region" description="Basic and acidic residues" evidence="1">
    <location>
        <begin position="59"/>
        <end position="72"/>
    </location>
</feature>
<dbReference type="EMBL" id="CAACVR010000056">
    <property type="protein sequence ID" value="VEU23710.1"/>
    <property type="molecule type" value="Genomic_DNA"/>
</dbReference>
<evidence type="ECO:0000259" key="4">
    <source>
        <dbReference type="Pfam" id="PF24919"/>
    </source>
</evidence>
<dbReference type="GO" id="GO:0005829">
    <property type="term" value="C:cytosol"/>
    <property type="evidence" value="ECO:0007669"/>
    <property type="project" value="TreeGrafter"/>
</dbReference>
<proteinExistence type="predicted"/>
<dbReference type="Pfam" id="PF24919">
    <property type="entry name" value="Mug62"/>
    <property type="match status" value="1"/>
</dbReference>
<protein>
    <submittedName>
        <fullName evidence="5">DEKNAAC104912</fullName>
    </submittedName>
</protein>
<sequence length="1542" mass="173927">MSLDFTVPRNLQPEVERSLLKLVSEFQDGYLTEKGYIKKRHEIMQALTEVSAESPDLSVRSEPRTDPRRDSVLTRVSSSAASTDRVISQDFFYPSSDYHVGSSVESQTDTHVTDLGADAYEYYKSQIHPVAQVGARRELQRPLDPRVLELYMQTEGFDNLAMIMRKRGHTYAKEAAVIIVDQRGKESQTLTWEKLYLRAEKVAKQIKNKAALYPGDRVCLIYQNIELIDFIVALFGCFLSGTVAVPMNSGLPAKDLVKIMTDTQCHLCLMSESVYKHFDKLSHKKKVSLWPKGVEVWKTSDMGTYQPSRKEGPPPLKVSDLAYIEYSRGSTSELRGVTISHRMIIHQMTSLASILSSSPDIRKSTLIRPAANFTRVNHMILSTLDIRESIGLIVGALFTIYSGNTLLWTHQRTTEVPGLYAHIISKFRASILLSDYLSLKQVAYNYQSFPQLTRTFNKKVRVDLSSVKWCLINTMTVDCEFDDKLSDRWFKPLGHPNPRRIIAPMLSLSEHGGAIISIRDWIGNEDHLGCVFQKPITDEVIANDEYNDGNMGERLSEVLIDKDSLTTNTVKVVSDRPPPTSSTYDDESSKYIRVGAFGYPIPDATLAIVNPEQKMLSSSMEVGEIWVDSHCISGGYWGLPDETQTIFQAECSDYEGVLNLNFVRTGLLGFIYNGKVYVLGLYEDRINQDVTWYDKYSEEEALKKAAVTESDGSDASNENTIATEKPYIDPTVPQYRYHYASHLVRTLVRSIPEVTDCSFFNVRVNDEYLPIAIIESPSVLPSKQKTTSASGASSADTTLLNDMASQAFRVVENFHKVRMFCVMITAPNTLPRTIRSGRLEIANMLCKRRFMEGRLASVSIKFNFSNSLVAIHHGDDLLGGVWSPYSSNIRAESLSYAQRQYSGLDMREGCTDDRINMKLSDYKSLVDILKVRAAQQPDELAFAIIEGASIKEAKPLSWKKFENRVFAVCSYILEKKNLMAGDNVLLIYNLSEEYAVCLYACWLAGLVVIPIPPLEATRVDEDSLSFVKLLKEYDVKAVFVSTEIEQAMKNKPISSKIKQLLNYNRMVPVKYRNTSKHSKSAVSAKTMYAKMETYRKKTRRSQGKECLVWITWSADHSYRGSRLTFANLLALAMNLKETCQMSSLKPLVACVRHTVGLGFLQSCVMGVYLGCTTYLFSTLDYGLNAVAFWISLSRYGVENVFVTSRMLSYAIRAVNPKRFNLSKLKNLMVGWEGRPDVHLTSRFKEAFQSSNIPSTALSNVYQHMMNPMITTRSFLSFEPVNLWLDPLALAQGYISLVNPKDSPDSIEVQDSGIVLVNTQIAVVNPETRQLCKIGEFGEIWVYSQSTLAGFSGRANTVGNSELIHGRIEDWNEDMSYFRTGDFGFLHSVHKQVGREQETVELQLLFNLGKIEDTFEVLGLQYFAKDIDVTLELFQVIKRACTFKAGNYVVAVLETTMKKNMSSLVPLLVMKVLNKFRLILDVISFVRDGSMPVSRLGVIQRTTILKKWMDGSLPIISSYGINYGEESTTKTLNLIRKTNELPL</sequence>
<organism evidence="5 6">
    <name type="scientific">Brettanomyces naardenensis</name>
    <name type="common">Yeast</name>
    <dbReference type="NCBI Taxonomy" id="13370"/>
    <lineage>
        <taxon>Eukaryota</taxon>
        <taxon>Fungi</taxon>
        <taxon>Dikarya</taxon>
        <taxon>Ascomycota</taxon>
        <taxon>Saccharomycotina</taxon>
        <taxon>Pichiomycetes</taxon>
        <taxon>Pichiales</taxon>
        <taxon>Pichiaceae</taxon>
        <taxon>Brettanomyces</taxon>
    </lineage>
</organism>
<dbReference type="PANTHER" id="PTHR22754:SF32">
    <property type="entry name" value="DISCO-INTERACTING PROTEIN 2"/>
    <property type="match status" value="1"/>
</dbReference>
<dbReference type="Pfam" id="PF23024">
    <property type="entry name" value="AMP-dom_DIP2-like"/>
    <property type="match status" value="1"/>
</dbReference>
<feature type="domain" description="Meiotically up-regulated gene 62 protein-like alpha-beta" evidence="4">
    <location>
        <begin position="682"/>
        <end position="871"/>
    </location>
</feature>
<gene>
    <name evidence="5" type="ORF">BRENAR_LOCUS4439</name>
</gene>